<evidence type="ECO:0000313" key="2">
    <source>
        <dbReference type="EMBL" id="CAJ0943618.1"/>
    </source>
</evidence>
<organism evidence="2 3">
    <name type="scientific">Ranitomeya imitator</name>
    <name type="common">mimic poison frog</name>
    <dbReference type="NCBI Taxonomy" id="111125"/>
    <lineage>
        <taxon>Eukaryota</taxon>
        <taxon>Metazoa</taxon>
        <taxon>Chordata</taxon>
        <taxon>Craniata</taxon>
        <taxon>Vertebrata</taxon>
        <taxon>Euteleostomi</taxon>
        <taxon>Amphibia</taxon>
        <taxon>Batrachia</taxon>
        <taxon>Anura</taxon>
        <taxon>Neobatrachia</taxon>
        <taxon>Hyloidea</taxon>
        <taxon>Dendrobatidae</taxon>
        <taxon>Dendrobatinae</taxon>
        <taxon>Ranitomeya</taxon>
    </lineage>
</organism>
<proteinExistence type="predicted"/>
<dbReference type="EMBL" id="CAUEEQ010021472">
    <property type="protein sequence ID" value="CAJ0943618.1"/>
    <property type="molecule type" value="Genomic_DNA"/>
</dbReference>
<reference evidence="2" key="1">
    <citation type="submission" date="2023-07" db="EMBL/GenBank/DDBJ databases">
        <authorList>
            <person name="Stuckert A."/>
        </authorList>
    </citation>
    <scope>NUCLEOTIDE SEQUENCE</scope>
</reference>
<gene>
    <name evidence="2" type="ORF">RIMI_LOCUS10066665</name>
</gene>
<sequence length="60" mass="6855">MGRTRTDSLPRLTPNHLTGHPRNLLDPLLSTRNPEGFYHPGIPLGLEGPHRNDDQYLHYV</sequence>
<evidence type="ECO:0000256" key="1">
    <source>
        <dbReference type="SAM" id="MobiDB-lite"/>
    </source>
</evidence>
<name>A0ABN9LJP5_9NEOB</name>
<protein>
    <submittedName>
        <fullName evidence="2">Uncharacterized protein</fullName>
    </submittedName>
</protein>
<evidence type="ECO:0000313" key="3">
    <source>
        <dbReference type="Proteomes" id="UP001176940"/>
    </source>
</evidence>
<feature type="region of interest" description="Disordered" evidence="1">
    <location>
        <begin position="1"/>
        <end position="28"/>
    </location>
</feature>
<keyword evidence="3" id="KW-1185">Reference proteome</keyword>
<dbReference type="Proteomes" id="UP001176940">
    <property type="component" value="Unassembled WGS sequence"/>
</dbReference>
<accession>A0ABN9LJP5</accession>
<comment type="caution">
    <text evidence="2">The sequence shown here is derived from an EMBL/GenBank/DDBJ whole genome shotgun (WGS) entry which is preliminary data.</text>
</comment>